<feature type="compositionally biased region" description="Low complexity" evidence="1">
    <location>
        <begin position="157"/>
        <end position="166"/>
    </location>
</feature>
<reference evidence="3" key="1">
    <citation type="journal article" date="2019" name="Int. J. Syst. Evol. Microbiol.">
        <title>The Global Catalogue of Microorganisms (GCM) 10K type strain sequencing project: providing services to taxonomists for standard genome sequencing and annotation.</title>
        <authorList>
            <consortium name="The Broad Institute Genomics Platform"/>
            <consortium name="The Broad Institute Genome Sequencing Center for Infectious Disease"/>
            <person name="Wu L."/>
            <person name="Ma J."/>
        </authorList>
    </citation>
    <scope>NUCLEOTIDE SEQUENCE [LARGE SCALE GENOMIC DNA]</scope>
    <source>
        <strain evidence="3">CGMCC 4.7680</strain>
    </source>
</reference>
<keyword evidence="3" id="KW-1185">Reference proteome</keyword>
<evidence type="ECO:0000313" key="2">
    <source>
        <dbReference type="EMBL" id="GHG29759.1"/>
    </source>
</evidence>
<evidence type="ECO:0000313" key="3">
    <source>
        <dbReference type="Proteomes" id="UP000649955"/>
    </source>
</evidence>
<feature type="region of interest" description="Disordered" evidence="1">
    <location>
        <begin position="1"/>
        <end position="34"/>
    </location>
</feature>
<name>A0ABQ3KJS3_9PSEU</name>
<feature type="region of interest" description="Disordered" evidence="1">
    <location>
        <begin position="144"/>
        <end position="179"/>
    </location>
</feature>
<accession>A0ABQ3KJS3</accession>
<comment type="caution">
    <text evidence="2">The sequence shown here is derived from an EMBL/GenBank/DDBJ whole genome shotgun (WGS) entry which is preliminary data.</text>
</comment>
<feature type="compositionally biased region" description="Basic residues" evidence="1">
    <location>
        <begin position="167"/>
        <end position="179"/>
    </location>
</feature>
<proteinExistence type="predicted"/>
<protein>
    <submittedName>
        <fullName evidence="2">Uncharacterized protein</fullName>
    </submittedName>
</protein>
<evidence type="ECO:0000256" key="1">
    <source>
        <dbReference type="SAM" id="MobiDB-lite"/>
    </source>
</evidence>
<gene>
    <name evidence="2" type="ORF">GCM10017567_56850</name>
</gene>
<dbReference type="EMBL" id="BNAW01000030">
    <property type="protein sequence ID" value="GHG29759.1"/>
    <property type="molecule type" value="Genomic_DNA"/>
</dbReference>
<dbReference type="Proteomes" id="UP000649955">
    <property type="component" value="Unassembled WGS sequence"/>
</dbReference>
<sequence>MVDQLDGDVRTPEPVDQPAQLGVRGGGTALGQGPADRVLTAAGQHDDVPSQLVDQLLEVVDRAAFLSTGELGVGDDPAQPVITLLLPRQDQQVRPGRVRFAGLGPGQVEGQFGAEPDPHPELPGGVVEPDRAVEAVVVGEDQRVQLQRGHGNRLAMSRSASAAKAPRVVRPRRRSCPTS</sequence>
<organism evidence="2 3">
    <name type="scientific">Amycolatopsis bullii</name>
    <dbReference type="NCBI Taxonomy" id="941987"/>
    <lineage>
        <taxon>Bacteria</taxon>
        <taxon>Bacillati</taxon>
        <taxon>Actinomycetota</taxon>
        <taxon>Actinomycetes</taxon>
        <taxon>Pseudonocardiales</taxon>
        <taxon>Pseudonocardiaceae</taxon>
        <taxon>Amycolatopsis</taxon>
    </lineage>
</organism>